<organism evidence="1 2">
    <name type="scientific">Patagioenas fasciata monilis</name>
    <dbReference type="NCBI Taxonomy" id="372326"/>
    <lineage>
        <taxon>Eukaryota</taxon>
        <taxon>Metazoa</taxon>
        <taxon>Chordata</taxon>
        <taxon>Craniata</taxon>
        <taxon>Vertebrata</taxon>
        <taxon>Euteleostomi</taxon>
        <taxon>Archelosauria</taxon>
        <taxon>Archosauria</taxon>
        <taxon>Dinosauria</taxon>
        <taxon>Saurischia</taxon>
        <taxon>Theropoda</taxon>
        <taxon>Coelurosauria</taxon>
        <taxon>Aves</taxon>
        <taxon>Neognathae</taxon>
        <taxon>Neoaves</taxon>
        <taxon>Columbimorphae</taxon>
        <taxon>Columbiformes</taxon>
        <taxon>Columbidae</taxon>
        <taxon>Patagioenas</taxon>
    </lineage>
</organism>
<evidence type="ECO:0000313" key="2">
    <source>
        <dbReference type="Proteomes" id="UP000190648"/>
    </source>
</evidence>
<gene>
    <name evidence="1" type="ORF">AV530_010552</name>
</gene>
<proteinExistence type="predicted"/>
<dbReference type="EMBL" id="LSYS01003385">
    <property type="protein sequence ID" value="OPJ83150.1"/>
    <property type="molecule type" value="Genomic_DNA"/>
</dbReference>
<dbReference type="Proteomes" id="UP000190648">
    <property type="component" value="Unassembled WGS sequence"/>
</dbReference>
<sequence length="71" mass="8029">MAAGAGLSRNDLFDIQAIEKITRYCIPFAEGLWLHTLMFIIQLLHLKSCAFLPSVNSDRYQFSIILAAKSR</sequence>
<dbReference type="AlphaFoldDB" id="A0A1V4KFA5"/>
<evidence type="ECO:0000313" key="1">
    <source>
        <dbReference type="EMBL" id="OPJ83150.1"/>
    </source>
</evidence>
<reference evidence="1 2" key="1">
    <citation type="submission" date="2016-02" db="EMBL/GenBank/DDBJ databases">
        <title>Band-tailed pigeon sequencing and assembly.</title>
        <authorList>
            <person name="Soares A.E."/>
            <person name="Novak B.J."/>
            <person name="Rice E.S."/>
            <person name="O'Connell B."/>
            <person name="Chang D."/>
            <person name="Weber S."/>
            <person name="Shapiro B."/>
        </authorList>
    </citation>
    <scope>NUCLEOTIDE SEQUENCE [LARGE SCALE GENOMIC DNA]</scope>
    <source>
        <strain evidence="1">BTP2013</strain>
        <tissue evidence="1">Blood</tissue>
    </source>
</reference>
<accession>A0A1V4KFA5</accession>
<comment type="caution">
    <text evidence="1">The sequence shown here is derived from an EMBL/GenBank/DDBJ whole genome shotgun (WGS) entry which is preliminary data.</text>
</comment>
<keyword evidence="2" id="KW-1185">Reference proteome</keyword>
<protein>
    <submittedName>
        <fullName evidence="1">Uncharacterized protein</fullName>
    </submittedName>
</protein>
<name>A0A1V4KFA5_PATFA</name>